<organism evidence="1">
    <name type="scientific">uncultured Rubrobacteraceae bacterium</name>
    <dbReference type="NCBI Taxonomy" id="349277"/>
    <lineage>
        <taxon>Bacteria</taxon>
        <taxon>Bacillati</taxon>
        <taxon>Actinomycetota</taxon>
        <taxon>Rubrobacteria</taxon>
        <taxon>Rubrobacterales</taxon>
        <taxon>Rubrobacteraceae</taxon>
        <taxon>environmental samples</taxon>
    </lineage>
</organism>
<dbReference type="AlphaFoldDB" id="A0A6J4PW80"/>
<reference evidence="1" key="1">
    <citation type="submission" date="2020-02" db="EMBL/GenBank/DDBJ databases">
        <authorList>
            <person name="Meier V. D."/>
        </authorList>
    </citation>
    <scope>NUCLEOTIDE SEQUENCE</scope>
    <source>
        <strain evidence="1">AVDCRST_MAG03</strain>
    </source>
</reference>
<name>A0A6J4PW80_9ACTN</name>
<proteinExistence type="predicted"/>
<accession>A0A6J4PW80</accession>
<sequence length="127" mass="14077">MLAVFAVLIVLVFLGAGLPVRLIGNGLEGFGNHERRVASRAFFHVVTYYGETFLEYDDYTGPSLVLGWHVESVKKCPPLPGGRKPEADSYRAYAGASARIGAYSLFGIPRGEIDVDCDGRRRWESYF</sequence>
<dbReference type="EMBL" id="CADCUT010000164">
    <property type="protein sequence ID" value="CAA9423558.1"/>
    <property type="molecule type" value="Genomic_DNA"/>
</dbReference>
<protein>
    <submittedName>
        <fullName evidence="1">Uncharacterized protein</fullName>
    </submittedName>
</protein>
<evidence type="ECO:0000313" key="1">
    <source>
        <dbReference type="EMBL" id="CAA9423558.1"/>
    </source>
</evidence>
<gene>
    <name evidence="1" type="ORF">AVDCRST_MAG03-2718</name>
</gene>